<dbReference type="PANTHER" id="PTHR43304">
    <property type="entry name" value="PHYTOCHROME-LIKE PROTEIN CPH1"/>
    <property type="match status" value="1"/>
</dbReference>
<dbReference type="Pfam" id="PF00989">
    <property type="entry name" value="PAS"/>
    <property type="match status" value="1"/>
</dbReference>
<feature type="modified residue" description="4-aspartylphosphate" evidence="6">
    <location>
        <position position="1943"/>
    </location>
</feature>
<dbReference type="SUPFAM" id="SSF47384">
    <property type="entry name" value="Homodimeric domain of signal transducing histidine kinase"/>
    <property type="match status" value="1"/>
</dbReference>
<feature type="domain" description="Response regulatory" evidence="9">
    <location>
        <begin position="1892"/>
        <end position="2010"/>
    </location>
</feature>
<proteinExistence type="predicted"/>
<dbReference type="SMART" id="SM00388">
    <property type="entry name" value="HisKA"/>
    <property type="match status" value="1"/>
</dbReference>
<sequence length="2013" mass="229712">MQSKEPSYDDLIRQLKAQEQQISRLEQENAELKNFENGFDQSHEVECMVAFDGLFKQNDSTFTAKFGFSDQDLLSCSFLDFIHPDDHEKTVEALDLLASGISRTFLNNRLLGNDGRIFDFEWLLILSSKSKCIHCVGREVAVLETTQKLLLDGETVSNNTEKIAKIGNWELDLTSKKMQWSQKLCAIYEVEKISQLDFYQEFLSVLTKESAALFLNKIATCASEKEELVFEQCAILSNGKRKYLNVKVFPIVDEDGVVRHLKGTIQDITNKKNFEQEIKERDVSAVEYELQLQERESNSNFKTYIDNAPDGVFVIGEKGHYLEVNQAACTLSGYSREELLKMKFGDLSIEEEIQEYIKEFKKLVENGVGKKEIFIKTKSGEVRCWAAEAVKLSENKFLGFVKDITEQKNIQEQLVRNERRFRAFIQNNQDSITLLDENYRILFKSESSKKITGWTNDDFSELCGLDFIHPDNLQYVKEKMALAIKNPGLSFPVQFQVKHSDGHFIWMEGYVNNLLHDPDVRGIITNMRDVTQAKAAQMQLELERDKFLKIAEASPGMIYSLRQNLDGSFTYTYASSAIVDVFGFRFEEIENDQQQIYAAVHPDDLAPLLASVTNTKNNLVPLQTEYRYFHPTKGLMWHNINSLPILEPQGTVICHGIITDVTARVIAEQKIIKANRLYSFISHMNQMIVRTTNQENLFYEACTIAVEQGKFRMAWIGLYDEQLQLLQPVRMAGDHQDYFKNIVIPSTNANIPEGQGPAARAFLENQYIVCNDVEIDVMMLPWKEEALKRNYKSVIALPIQKFKEVIGVIMFYAGEKNFFDEEEIQLLQEATNDIAFALEILENESQRKKASEAIIESEQRYHTLTEVSPVGIFRTDITGYTTYVNPYWSRISGFSFDDAIGYGWLDAVHPNDKDYLAKRWHLDSKTQEKSITEYRFLKPDGTIVWVMGQAIPERNIKNEVVGYVGTITDITERKKSEVAILKEQQLSEVVINNLPGIFYLYNEDGKFVKWNKNFENLTGYSSEEMGQLRALDLFDDDEKSKIRDRIELAFAINFEEGDKLPGIEVVFYTKNKVKVPYFINSKPIQYNGERCLLGMGLDLSEIKKAEEELKTANSRFETIAKATNDAVFEVDLITGQSWNNQTFIDLLGFGSLEPNGLQNTVLWRSKLHPDDFERVTKKLDETYAGTESSWSDEFRFLKADGTYGIFYDRGIVTRDHNGKAIRLNGALTEITELKNIKEKLSNSEEQYRSLIEQASDAIFINNLCGDLLEVNESACNMLGYSKEELCSKNVKDLYQIEELERIPIMYKELADGHQTLIERSMQHKNGSLVAVEITAKMIADGRIVAIVRNISERKKIDDEFMKMHKKMEAILGAIPDMLFELDGDGKIYNYHSRTNELLLATPEYFIGKLFSEILPADASNLILSALKEASEFGYSTGRQYSLNLPTSGLHWFELSVAPMSDSASDEKHYICLSRDITQSKQSDLMLFKSEERYRGLISNLDAGIIVHAPDTSIIVWNQKAAELLAYDVDSLKGMKASSPIWKFYDENNDKMTLEWYPVNQIIASKKPLKNFKVGLELSDSGAITWLLVNGFPDFDIHGNLVEVIISFIDITEQKILEMELLKAKEQAEAANKAKTDFLANMSHEIRTPLNGIIGFTHLLMKSNLKKNQAEYMTTVNESATSLMDIVNDVLDFSKIESGKLELTIEEVNIVKLTTQVINLFKIQASRKNIQLILNIDKLVPQYILADSVRLKQILVNLLSNAIKFTHFGEIRLDINKVESSGQKWSTIKFSVKDTGVGIKTDNNKKIFKSFVQEDNSTNRKFGGTGLGLAISNQLLALMNSRLQLISTFGEGSDFFFEIKFKKAKHKKNEAIAIQKSIDENTTIPQFELSDKKILIVEDNKINMMLAKTLVKRIIENCLVYEAKDGSEAIEISRNYKPDLILMDIQMPNKNGYEATAEIRQIEGYKDVPIIAITAGIMVGDKEKCFEAGMNDYLPKPIIQADLEKMLHLWLTKE</sequence>
<dbReference type="SMART" id="SM00387">
    <property type="entry name" value="HATPase_c"/>
    <property type="match status" value="1"/>
</dbReference>
<evidence type="ECO:0000256" key="4">
    <source>
        <dbReference type="ARBA" id="ARBA00022679"/>
    </source>
</evidence>
<dbReference type="Pfam" id="PF13426">
    <property type="entry name" value="PAS_9"/>
    <property type="match status" value="3"/>
</dbReference>
<dbReference type="CDD" id="cd00130">
    <property type="entry name" value="PAS"/>
    <property type="match status" value="10"/>
</dbReference>
<evidence type="ECO:0000256" key="7">
    <source>
        <dbReference type="SAM" id="Coils"/>
    </source>
</evidence>
<feature type="domain" description="Histidine kinase" evidence="8">
    <location>
        <begin position="1640"/>
        <end position="1862"/>
    </location>
</feature>
<feature type="domain" description="PAC" evidence="11">
    <location>
        <begin position="491"/>
        <end position="542"/>
    </location>
</feature>
<dbReference type="CDD" id="cd17546">
    <property type="entry name" value="REC_hyHK_CKI1_RcsC-like"/>
    <property type="match status" value="1"/>
</dbReference>
<evidence type="ECO:0000313" key="13">
    <source>
        <dbReference type="Proteomes" id="UP000621670"/>
    </source>
</evidence>
<evidence type="ECO:0000259" key="8">
    <source>
        <dbReference type="PROSITE" id="PS50109"/>
    </source>
</evidence>
<feature type="coiled-coil region" evidence="7">
    <location>
        <begin position="1223"/>
        <end position="1257"/>
    </location>
</feature>
<protein>
    <recommendedName>
        <fullName evidence="2">histidine kinase</fullName>
        <ecNumber evidence="2">2.7.13.3</ecNumber>
    </recommendedName>
</protein>
<feature type="domain" description="PAC" evidence="11">
    <location>
        <begin position="1569"/>
        <end position="1622"/>
    </location>
</feature>
<dbReference type="SUPFAM" id="SSF55785">
    <property type="entry name" value="PYP-like sensor domain (PAS domain)"/>
    <property type="match status" value="11"/>
</dbReference>
<name>A0ABR7JEM9_9FLAO</name>
<dbReference type="Gene3D" id="3.30.565.10">
    <property type="entry name" value="Histidine kinase-like ATPase, C-terminal domain"/>
    <property type="match status" value="1"/>
</dbReference>
<feature type="domain" description="PAC" evidence="11">
    <location>
        <begin position="1436"/>
        <end position="1488"/>
    </location>
</feature>
<feature type="domain" description="PAC" evidence="11">
    <location>
        <begin position="930"/>
        <end position="982"/>
    </location>
</feature>
<keyword evidence="7" id="KW-0175">Coiled coil</keyword>
<dbReference type="InterPro" id="IPR001789">
    <property type="entry name" value="Sig_transdc_resp-reg_receiver"/>
</dbReference>
<comment type="caution">
    <text evidence="12">The sequence shown here is derived from an EMBL/GenBank/DDBJ whole genome shotgun (WGS) entry which is preliminary data.</text>
</comment>
<dbReference type="CDD" id="cd16922">
    <property type="entry name" value="HATPase_EvgS-ArcB-TorS-like"/>
    <property type="match status" value="1"/>
</dbReference>
<feature type="domain" description="PAS" evidence="10">
    <location>
        <begin position="417"/>
        <end position="487"/>
    </location>
</feature>
<evidence type="ECO:0000256" key="1">
    <source>
        <dbReference type="ARBA" id="ARBA00000085"/>
    </source>
</evidence>
<feature type="domain" description="PAS" evidence="10">
    <location>
        <begin position="297"/>
        <end position="367"/>
    </location>
</feature>
<dbReference type="InterPro" id="IPR001610">
    <property type="entry name" value="PAC"/>
</dbReference>
<evidence type="ECO:0000256" key="6">
    <source>
        <dbReference type="PROSITE-ProRule" id="PRU00169"/>
    </source>
</evidence>
<dbReference type="EC" id="2.7.13.3" evidence="2"/>
<feature type="domain" description="PAS" evidence="10">
    <location>
        <begin position="59"/>
        <end position="101"/>
    </location>
</feature>
<keyword evidence="5" id="KW-0418">Kinase</keyword>
<dbReference type="SUPFAM" id="SSF55874">
    <property type="entry name" value="ATPase domain of HSP90 chaperone/DNA topoisomerase II/histidine kinase"/>
    <property type="match status" value="1"/>
</dbReference>
<evidence type="ECO:0000313" key="12">
    <source>
        <dbReference type="EMBL" id="MBC5862614.1"/>
    </source>
</evidence>
<dbReference type="PRINTS" id="PR00344">
    <property type="entry name" value="BCTRLSENSOR"/>
</dbReference>
<reference evidence="12 13" key="1">
    <citation type="submission" date="2020-08" db="EMBL/GenBank/DDBJ databases">
        <title>Description of novel Flavobacterium F-400 isolate.</title>
        <authorList>
            <person name="Saticioglu I."/>
            <person name="Duman M."/>
            <person name="Altun S."/>
        </authorList>
    </citation>
    <scope>NUCLEOTIDE SEQUENCE [LARGE SCALE GENOMIC DNA]</scope>
    <source>
        <strain evidence="12 13">F-400</strain>
    </source>
</reference>
<dbReference type="InterPro" id="IPR003661">
    <property type="entry name" value="HisK_dim/P_dom"/>
</dbReference>
<dbReference type="PROSITE" id="PS50109">
    <property type="entry name" value="HIS_KIN"/>
    <property type="match status" value="1"/>
</dbReference>
<feature type="domain" description="PAS" evidence="10">
    <location>
        <begin position="1489"/>
        <end position="1565"/>
    </location>
</feature>
<dbReference type="SUPFAM" id="SSF52172">
    <property type="entry name" value="CheY-like"/>
    <property type="match status" value="1"/>
</dbReference>
<keyword evidence="4" id="KW-0808">Transferase</keyword>
<dbReference type="InterPro" id="IPR013656">
    <property type="entry name" value="PAS_4"/>
</dbReference>
<feature type="coiled-coil region" evidence="7">
    <location>
        <begin position="8"/>
        <end position="35"/>
    </location>
</feature>
<comment type="catalytic activity">
    <reaction evidence="1">
        <text>ATP + protein L-histidine = ADP + protein N-phospho-L-histidine.</text>
        <dbReference type="EC" id="2.7.13.3"/>
    </reaction>
</comment>
<dbReference type="InterPro" id="IPR003594">
    <property type="entry name" value="HATPase_dom"/>
</dbReference>
<dbReference type="InterPro" id="IPR004358">
    <property type="entry name" value="Sig_transdc_His_kin-like_C"/>
</dbReference>
<dbReference type="InterPro" id="IPR036890">
    <property type="entry name" value="HATPase_C_sf"/>
</dbReference>
<keyword evidence="3 6" id="KW-0597">Phosphoprotein</keyword>
<feature type="domain" description="PAS" evidence="10">
    <location>
        <begin position="983"/>
        <end position="1053"/>
    </location>
</feature>
<dbReference type="InterPro" id="IPR013767">
    <property type="entry name" value="PAS_fold"/>
</dbReference>
<dbReference type="PROSITE" id="PS50112">
    <property type="entry name" value="PAS"/>
    <property type="match status" value="10"/>
</dbReference>
<accession>A0ABR7JEM9</accession>
<evidence type="ECO:0000256" key="3">
    <source>
        <dbReference type="ARBA" id="ARBA00022553"/>
    </source>
</evidence>
<dbReference type="InterPro" id="IPR000014">
    <property type="entry name" value="PAS"/>
</dbReference>
<evidence type="ECO:0000259" key="11">
    <source>
        <dbReference type="PROSITE" id="PS50113"/>
    </source>
</evidence>
<dbReference type="Pfam" id="PF00512">
    <property type="entry name" value="HisKA"/>
    <property type="match status" value="1"/>
</dbReference>
<keyword evidence="13" id="KW-1185">Reference proteome</keyword>
<dbReference type="CDD" id="cd00082">
    <property type="entry name" value="HisKA"/>
    <property type="match status" value="1"/>
</dbReference>
<dbReference type="PROSITE" id="PS50110">
    <property type="entry name" value="RESPONSE_REGULATORY"/>
    <property type="match status" value="1"/>
</dbReference>
<gene>
    <name evidence="12" type="ORF">H8R26_04200</name>
</gene>
<dbReference type="InterPro" id="IPR029016">
    <property type="entry name" value="GAF-like_dom_sf"/>
</dbReference>
<dbReference type="Gene3D" id="3.30.450.20">
    <property type="entry name" value="PAS domain"/>
    <property type="match status" value="11"/>
</dbReference>
<dbReference type="Pfam" id="PF02518">
    <property type="entry name" value="HATPase_c"/>
    <property type="match status" value="1"/>
</dbReference>
<organism evidence="12 13">
    <name type="scientific">Flavobacterium turcicum</name>
    <dbReference type="NCBI Taxonomy" id="2764718"/>
    <lineage>
        <taxon>Bacteria</taxon>
        <taxon>Pseudomonadati</taxon>
        <taxon>Bacteroidota</taxon>
        <taxon>Flavobacteriia</taxon>
        <taxon>Flavobacteriales</taxon>
        <taxon>Flavobacteriaceae</taxon>
        <taxon>Flavobacterium</taxon>
    </lineage>
</organism>
<dbReference type="Proteomes" id="UP000621670">
    <property type="component" value="Unassembled WGS sequence"/>
</dbReference>
<feature type="domain" description="PAS" evidence="10">
    <location>
        <begin position="1112"/>
        <end position="1186"/>
    </location>
</feature>
<dbReference type="Pfam" id="PF00072">
    <property type="entry name" value="Response_reg"/>
    <property type="match status" value="1"/>
</dbReference>
<evidence type="ECO:0000256" key="2">
    <source>
        <dbReference type="ARBA" id="ARBA00012438"/>
    </source>
</evidence>
<dbReference type="InterPro" id="IPR000700">
    <property type="entry name" value="PAS-assoc_C"/>
</dbReference>
<dbReference type="EMBL" id="JACRUM010000002">
    <property type="protein sequence ID" value="MBC5862614.1"/>
    <property type="molecule type" value="Genomic_DNA"/>
</dbReference>
<feature type="domain" description="PAS" evidence="10">
    <location>
        <begin position="1243"/>
        <end position="1313"/>
    </location>
</feature>
<evidence type="ECO:0000256" key="5">
    <source>
        <dbReference type="ARBA" id="ARBA00022777"/>
    </source>
</evidence>
<dbReference type="RefSeq" id="WP_166133656.1">
    <property type="nucleotide sequence ID" value="NZ_JAAOBY010000002.1"/>
</dbReference>
<dbReference type="SMART" id="SM00448">
    <property type="entry name" value="REC"/>
    <property type="match status" value="1"/>
</dbReference>
<dbReference type="InterPro" id="IPR011006">
    <property type="entry name" value="CheY-like_superfamily"/>
</dbReference>
<dbReference type="Gene3D" id="3.30.450.40">
    <property type="match status" value="1"/>
</dbReference>
<dbReference type="SMART" id="SM00086">
    <property type="entry name" value="PAC"/>
    <property type="match status" value="10"/>
</dbReference>
<feature type="domain" description="PAS" evidence="10">
    <location>
        <begin position="543"/>
        <end position="619"/>
    </location>
</feature>
<dbReference type="NCBIfam" id="TIGR00229">
    <property type="entry name" value="sensory_box"/>
    <property type="match status" value="7"/>
</dbReference>
<dbReference type="InterPro" id="IPR005467">
    <property type="entry name" value="His_kinase_dom"/>
</dbReference>
<dbReference type="Gene3D" id="3.40.50.2300">
    <property type="match status" value="1"/>
</dbReference>
<dbReference type="PANTHER" id="PTHR43304:SF1">
    <property type="entry name" value="PAC DOMAIN-CONTAINING PROTEIN"/>
    <property type="match status" value="1"/>
</dbReference>
<evidence type="ECO:0000259" key="10">
    <source>
        <dbReference type="PROSITE" id="PS50112"/>
    </source>
</evidence>
<feature type="domain" description="PAC" evidence="11">
    <location>
        <begin position="1190"/>
        <end position="1242"/>
    </location>
</feature>
<dbReference type="InterPro" id="IPR003018">
    <property type="entry name" value="GAF"/>
</dbReference>
<dbReference type="Pfam" id="PF08448">
    <property type="entry name" value="PAS_4"/>
    <property type="match status" value="1"/>
</dbReference>
<dbReference type="SUPFAM" id="SSF55781">
    <property type="entry name" value="GAF domain-like"/>
    <property type="match status" value="1"/>
</dbReference>
<dbReference type="SMART" id="SM00091">
    <property type="entry name" value="PAS"/>
    <property type="match status" value="10"/>
</dbReference>
<dbReference type="InterPro" id="IPR036097">
    <property type="entry name" value="HisK_dim/P_sf"/>
</dbReference>
<dbReference type="Pfam" id="PF08447">
    <property type="entry name" value="PAS_3"/>
    <property type="match status" value="4"/>
</dbReference>
<dbReference type="InterPro" id="IPR035965">
    <property type="entry name" value="PAS-like_dom_sf"/>
</dbReference>
<dbReference type="InterPro" id="IPR052162">
    <property type="entry name" value="Sensor_kinase/Photoreceptor"/>
</dbReference>
<dbReference type="Pfam" id="PF13185">
    <property type="entry name" value="GAF_2"/>
    <property type="match status" value="1"/>
</dbReference>
<dbReference type="Gene3D" id="1.10.287.130">
    <property type="match status" value="1"/>
</dbReference>
<feature type="domain" description="PAS" evidence="10">
    <location>
        <begin position="857"/>
        <end position="929"/>
    </location>
</feature>
<dbReference type="PROSITE" id="PS50113">
    <property type="entry name" value="PAC"/>
    <property type="match status" value="6"/>
</dbReference>
<feature type="domain" description="PAS" evidence="10">
    <location>
        <begin position="1363"/>
        <end position="1433"/>
    </location>
</feature>
<feature type="domain" description="PAC" evidence="11">
    <location>
        <begin position="224"/>
        <end position="280"/>
    </location>
</feature>
<evidence type="ECO:0000259" key="9">
    <source>
        <dbReference type="PROSITE" id="PS50110"/>
    </source>
</evidence>
<dbReference type="InterPro" id="IPR013655">
    <property type="entry name" value="PAS_fold_3"/>
</dbReference>